<dbReference type="InterPro" id="IPR050645">
    <property type="entry name" value="Histidine_acid_phosphatase"/>
</dbReference>
<name>A0AA88YIF2_PINIB</name>
<evidence type="ECO:0000313" key="6">
    <source>
        <dbReference type="EMBL" id="KAK3105437.1"/>
    </source>
</evidence>
<dbReference type="EMBL" id="VSWD01000004">
    <property type="protein sequence ID" value="KAK3105437.1"/>
    <property type="molecule type" value="Genomic_DNA"/>
</dbReference>
<protein>
    <recommendedName>
        <fullName evidence="4">2-phosphoxylose phosphatase 1</fullName>
    </recommendedName>
    <alternativeName>
        <fullName evidence="5">Acid phosphatase-like protein 2</fullName>
    </alternativeName>
</protein>
<dbReference type="AlphaFoldDB" id="A0AA88YIF2"/>
<dbReference type="InterPro" id="IPR033379">
    <property type="entry name" value="Acid_Pase_AS"/>
</dbReference>
<keyword evidence="7" id="KW-1185">Reference proteome</keyword>
<evidence type="ECO:0000256" key="3">
    <source>
        <dbReference type="ARBA" id="ARBA00036311"/>
    </source>
</evidence>
<proteinExistence type="inferred from homology"/>
<dbReference type="Gene3D" id="3.40.50.1240">
    <property type="entry name" value="Phosphoglycerate mutase-like"/>
    <property type="match status" value="1"/>
</dbReference>
<dbReference type="PANTHER" id="PTHR11567:SF110">
    <property type="entry name" value="2-PHOSPHOXYLOSE PHOSPHATASE 1"/>
    <property type="match status" value="1"/>
</dbReference>
<dbReference type="InterPro" id="IPR000560">
    <property type="entry name" value="His_Pase_clade-2"/>
</dbReference>
<dbReference type="Proteomes" id="UP001186944">
    <property type="component" value="Unassembled WGS sequence"/>
</dbReference>
<evidence type="ECO:0000256" key="5">
    <source>
        <dbReference type="ARBA" id="ARBA00041499"/>
    </source>
</evidence>
<organism evidence="6 7">
    <name type="scientific">Pinctada imbricata</name>
    <name type="common">Atlantic pearl-oyster</name>
    <name type="synonym">Pinctada martensii</name>
    <dbReference type="NCBI Taxonomy" id="66713"/>
    <lineage>
        <taxon>Eukaryota</taxon>
        <taxon>Metazoa</taxon>
        <taxon>Spiralia</taxon>
        <taxon>Lophotrochozoa</taxon>
        <taxon>Mollusca</taxon>
        <taxon>Bivalvia</taxon>
        <taxon>Autobranchia</taxon>
        <taxon>Pteriomorphia</taxon>
        <taxon>Pterioida</taxon>
        <taxon>Pterioidea</taxon>
        <taxon>Pteriidae</taxon>
        <taxon>Pinctada</taxon>
    </lineage>
</organism>
<comment type="catalytic activity">
    <reaction evidence="3">
        <text>3-O-[beta-D-GlcA-(1-&gt;3)-beta-D-Gal-(1-&gt;3)-beta-D-Gal-(1-&gt;4)-beta-D-2-O-P-Xyl]-L-seryl-[protein] + H2O = 3-O-(beta-D-GlcA-(1-&gt;3)-beta-D-Gal-(1-&gt;3)-beta-D-Gal-(1-&gt;4)-beta-D-Xyl)-L-seryl-[protein] + phosphate</text>
        <dbReference type="Rhea" id="RHEA:56512"/>
        <dbReference type="Rhea" id="RHEA-COMP:12573"/>
        <dbReference type="Rhea" id="RHEA-COMP:14559"/>
        <dbReference type="ChEBI" id="CHEBI:15377"/>
        <dbReference type="ChEBI" id="CHEBI:43474"/>
        <dbReference type="ChEBI" id="CHEBI:132093"/>
        <dbReference type="ChEBI" id="CHEBI:140495"/>
    </reaction>
</comment>
<accession>A0AA88YIF2</accession>
<dbReference type="Pfam" id="PF00328">
    <property type="entry name" value="His_Phos_2"/>
    <property type="match status" value="2"/>
</dbReference>
<dbReference type="InterPro" id="IPR029033">
    <property type="entry name" value="His_PPase_superfam"/>
</dbReference>
<comment type="caution">
    <text evidence="6">The sequence shown here is derived from an EMBL/GenBank/DDBJ whole genome shotgun (WGS) entry which is preliminary data.</text>
</comment>
<evidence type="ECO:0000256" key="4">
    <source>
        <dbReference type="ARBA" id="ARBA00040357"/>
    </source>
</evidence>
<dbReference type="GO" id="GO:0050650">
    <property type="term" value="P:chondroitin sulfate proteoglycan biosynthetic process"/>
    <property type="evidence" value="ECO:0007669"/>
    <property type="project" value="TreeGrafter"/>
</dbReference>
<dbReference type="GO" id="GO:0005794">
    <property type="term" value="C:Golgi apparatus"/>
    <property type="evidence" value="ECO:0007669"/>
    <property type="project" value="TreeGrafter"/>
</dbReference>
<dbReference type="GO" id="GO:0016791">
    <property type="term" value="F:phosphatase activity"/>
    <property type="evidence" value="ECO:0007669"/>
    <property type="project" value="TreeGrafter"/>
</dbReference>
<dbReference type="PANTHER" id="PTHR11567">
    <property type="entry name" value="ACID PHOSPHATASE-RELATED"/>
    <property type="match status" value="1"/>
</dbReference>
<dbReference type="PROSITE" id="PS00616">
    <property type="entry name" value="HIS_ACID_PHOSPHAT_1"/>
    <property type="match status" value="1"/>
</dbReference>
<gene>
    <name evidence="6" type="ORF">FSP39_025249</name>
</gene>
<evidence type="ECO:0000313" key="7">
    <source>
        <dbReference type="Proteomes" id="UP001186944"/>
    </source>
</evidence>
<evidence type="ECO:0000256" key="1">
    <source>
        <dbReference type="ARBA" id="ARBA00005375"/>
    </source>
</evidence>
<sequence>YKLELVHVIIRHGDRTPMHRIGNSPNPPVPCKFDQQLIDQDEIVKHYLKHLTQNSKHHHPGSDFAFWETYPNDATCDSSKLTPTGAYQHLINGRNLYYKYAVKWKLFGSNVSNIDYQIRSTEVSRTFQSALAFMYGFLQNFNFSNLLVKKSPINFCSEKLSGHKCNCPGKMKYLQKSEKYAANLNVNRGPQKDIRKHLGEIYNLPPSQVPYLTQVMDVLMGQACHKIPLKCGRKNGKCVDKSTVDIIWSLIEEEGIKGRMKNKDYLKYAHLTFHPLLTEIMLRMSNVTKQKPTPKFVIYSGHDVTLTPLLATLGIYDGKWPPYASRLNIEMYGGMENGKSHHFIRVVYNGVDVTKKLNFCKTFVDGMCRFKHFQLFVKNHLKILGFKSYNSACHGIQSSKFNKKLVL</sequence>
<feature type="non-terminal residue" evidence="6">
    <location>
        <position position="1"/>
    </location>
</feature>
<evidence type="ECO:0000256" key="2">
    <source>
        <dbReference type="ARBA" id="ARBA00022801"/>
    </source>
</evidence>
<dbReference type="CDD" id="cd07061">
    <property type="entry name" value="HP_HAP_like"/>
    <property type="match status" value="1"/>
</dbReference>
<comment type="similarity">
    <text evidence="1">Belongs to the histidine acid phosphatase family.</text>
</comment>
<dbReference type="GO" id="GO:0006024">
    <property type="term" value="P:glycosaminoglycan biosynthetic process"/>
    <property type="evidence" value="ECO:0007669"/>
    <property type="project" value="TreeGrafter"/>
</dbReference>
<keyword evidence="2" id="KW-0378">Hydrolase</keyword>
<reference evidence="6" key="1">
    <citation type="submission" date="2019-08" db="EMBL/GenBank/DDBJ databases">
        <title>The improved chromosome-level genome for the pearl oyster Pinctada fucata martensii using PacBio sequencing and Hi-C.</title>
        <authorList>
            <person name="Zheng Z."/>
        </authorList>
    </citation>
    <scope>NUCLEOTIDE SEQUENCE</scope>
    <source>
        <strain evidence="6">ZZ-2019</strain>
        <tissue evidence="6">Adductor muscle</tissue>
    </source>
</reference>
<dbReference type="SUPFAM" id="SSF53254">
    <property type="entry name" value="Phosphoglycerate mutase-like"/>
    <property type="match status" value="1"/>
</dbReference>